<accession>A0A8E1QX87</accession>
<sequence>MSSVSAEAASSDPLWLSSWRAGTVVSDSDVKSVGISRCFVSEDISDKVFKRMWLKSWKRNCTMKRSQLCYLKMLHRNAKGQTQLGEMVVNRAIAGKVLRIFRKLYDSGYRIERMVLIDDYDADDQASMRANNTSCFNFRFMTGSKTRVSKHGQGLAIDINALYNPYVRKNSNGTWTIEPKEGRPYAFNRDKRKDIPYKIDRNDLVYKLFIEAGFTWGGAWRRSKDYQHFEISL</sequence>
<keyword evidence="3" id="KW-1185">Reference proteome</keyword>
<organism evidence="2 3">
    <name type="scientific">Xylanibacter rarus</name>
    <dbReference type="NCBI Taxonomy" id="1676614"/>
    <lineage>
        <taxon>Bacteria</taxon>
        <taxon>Pseudomonadati</taxon>
        <taxon>Bacteroidota</taxon>
        <taxon>Bacteroidia</taxon>
        <taxon>Bacteroidales</taxon>
        <taxon>Prevotellaceae</taxon>
        <taxon>Xylanibacter</taxon>
    </lineage>
</organism>
<gene>
    <name evidence="2" type="ORF">ACU52_08150</name>
</gene>
<dbReference type="Gene3D" id="3.30.1380.10">
    <property type="match status" value="1"/>
</dbReference>
<dbReference type="InterPro" id="IPR009045">
    <property type="entry name" value="Zn_M74/Hedgehog-like"/>
</dbReference>
<dbReference type="CDD" id="cd14845">
    <property type="entry name" value="L-Ala-D-Glu_peptidase_like"/>
    <property type="match status" value="1"/>
</dbReference>
<protein>
    <recommendedName>
        <fullName evidence="1">Peptidase M15C domain-containing protein</fullName>
    </recommendedName>
</protein>
<proteinExistence type="predicted"/>
<dbReference type="AlphaFoldDB" id="A0A8E1QX87"/>
<dbReference type="GO" id="GO:0008233">
    <property type="term" value="F:peptidase activity"/>
    <property type="evidence" value="ECO:0007669"/>
    <property type="project" value="InterPro"/>
</dbReference>
<evidence type="ECO:0000313" key="2">
    <source>
        <dbReference type="EMBL" id="KOO68403.1"/>
    </source>
</evidence>
<reference evidence="2 3" key="1">
    <citation type="submission" date="2015-06" db="EMBL/GenBank/DDBJ databases">
        <title>Prevotella sp. 109, sp. nov., a novel member of the family Prevotellaceae isolated from human faeces.</title>
        <authorList>
            <person name="Shkoporov A.N."/>
            <person name="Chaplin A.V."/>
            <person name="Kafarskaia L.I."/>
            <person name="Efimov B.A."/>
        </authorList>
    </citation>
    <scope>NUCLEOTIDE SEQUENCE [LARGE SCALE GENOMIC DNA]</scope>
    <source>
        <strain evidence="2 3">109</strain>
    </source>
</reference>
<dbReference type="SUPFAM" id="SSF55166">
    <property type="entry name" value="Hedgehog/DD-peptidase"/>
    <property type="match status" value="1"/>
</dbReference>
<evidence type="ECO:0000259" key="1">
    <source>
        <dbReference type="Pfam" id="PF13539"/>
    </source>
</evidence>
<dbReference type="Pfam" id="PF13539">
    <property type="entry name" value="Peptidase_M15_4"/>
    <property type="match status" value="1"/>
</dbReference>
<comment type="caution">
    <text evidence="2">The sequence shown here is derived from an EMBL/GenBank/DDBJ whole genome shotgun (WGS) entry which is preliminary data.</text>
</comment>
<evidence type="ECO:0000313" key="3">
    <source>
        <dbReference type="Proteomes" id="UP000036951"/>
    </source>
</evidence>
<dbReference type="EMBL" id="LFQU01000014">
    <property type="protein sequence ID" value="KOO68403.1"/>
    <property type="molecule type" value="Genomic_DNA"/>
</dbReference>
<name>A0A8E1QX87_9BACT</name>
<dbReference type="Proteomes" id="UP000036951">
    <property type="component" value="Unassembled WGS sequence"/>
</dbReference>
<dbReference type="InterPro" id="IPR039561">
    <property type="entry name" value="Peptidase_M15C"/>
</dbReference>
<feature type="domain" description="Peptidase M15C" evidence="1">
    <location>
        <begin position="142"/>
        <end position="231"/>
    </location>
</feature>